<gene>
    <name evidence="2" type="ORF">KTS45_16745</name>
</gene>
<dbReference type="RefSeq" id="WP_162318927.1">
    <property type="nucleotide sequence ID" value="NZ_JAHQXF010000003.1"/>
</dbReference>
<evidence type="ECO:0000313" key="3">
    <source>
        <dbReference type="Proteomes" id="UP000766550"/>
    </source>
</evidence>
<name>A0A8J7YCQ5_9EURY</name>
<evidence type="ECO:0000313" key="2">
    <source>
        <dbReference type="EMBL" id="MBV0925854.1"/>
    </source>
</evidence>
<dbReference type="PROSITE" id="PS51318">
    <property type="entry name" value="TAT"/>
    <property type="match status" value="1"/>
</dbReference>
<evidence type="ECO:0000259" key="1">
    <source>
        <dbReference type="PROSITE" id="PS51704"/>
    </source>
</evidence>
<dbReference type="GO" id="GO:0008081">
    <property type="term" value="F:phosphoric diester hydrolase activity"/>
    <property type="evidence" value="ECO:0007669"/>
    <property type="project" value="InterPro"/>
</dbReference>
<dbReference type="InterPro" id="IPR030395">
    <property type="entry name" value="GP_PDE_dom"/>
</dbReference>
<dbReference type="PANTHER" id="PTHR46211">
    <property type="entry name" value="GLYCEROPHOSPHORYL DIESTER PHOSPHODIESTERASE"/>
    <property type="match status" value="1"/>
</dbReference>
<dbReference type="EMBL" id="JAHQXF010000003">
    <property type="protein sequence ID" value="MBV0925854.1"/>
    <property type="molecule type" value="Genomic_DNA"/>
</dbReference>
<dbReference type="PROSITE" id="PS51704">
    <property type="entry name" value="GP_PDE"/>
    <property type="match status" value="1"/>
</dbReference>
<reference evidence="2 3" key="1">
    <citation type="submission" date="2021-06" db="EMBL/GenBank/DDBJ databases">
        <title>New haloarchaea isolates fom saline soil.</title>
        <authorList>
            <person name="Duran-Viseras A."/>
            <person name="Sanchez-Porro C.S."/>
            <person name="Ventosa A."/>
        </authorList>
    </citation>
    <scope>NUCLEOTIDE SEQUENCE [LARGE SCALE GENOMIC DNA]</scope>
    <source>
        <strain evidence="2 3">JCM 183640</strain>
    </source>
</reference>
<dbReference type="PANTHER" id="PTHR46211:SF14">
    <property type="entry name" value="GLYCEROPHOSPHODIESTER PHOSPHODIESTERASE"/>
    <property type="match status" value="1"/>
</dbReference>
<keyword evidence="3" id="KW-1185">Reference proteome</keyword>
<dbReference type="CDD" id="cd08556">
    <property type="entry name" value="GDPD"/>
    <property type="match status" value="1"/>
</dbReference>
<sequence length="288" mass="30674">MTRGTTYLATGVSRRNMVKTTGAMLGLTAASGTVAGRAARSRERRSRDGLHVTAHRGFRDVFPQNTVAAVEGASRLGADRIEIDVVATSDGEIVVFHDERLDDLTDGSGPVAETPAETVLDAEVLGSGETVPTLAGALEAADPNVTMNIEFKASGPLSWTEFAERVLRIASCESERFYVSSFDPDALRAVKDVSPRVDVAPIFGRNTTENLEVARELDAQAVNCSLGVLDGDLVETAHDEGREVNVWTVDTWREARAPIELGADGLIADYPNMTTFATGGPRGSGPNQ</sequence>
<dbReference type="AlphaFoldDB" id="A0A8J7YCQ5"/>
<dbReference type="SUPFAM" id="SSF51695">
    <property type="entry name" value="PLC-like phosphodiesterases"/>
    <property type="match status" value="1"/>
</dbReference>
<dbReference type="Pfam" id="PF03009">
    <property type="entry name" value="GDPD"/>
    <property type="match status" value="1"/>
</dbReference>
<dbReference type="InterPro" id="IPR017946">
    <property type="entry name" value="PLC-like_Pdiesterase_TIM-brl"/>
</dbReference>
<dbReference type="OrthoDB" id="19020at2157"/>
<organism evidence="2 3">
    <name type="scientific">Haloarcula limicola</name>
    <dbReference type="NCBI Taxonomy" id="1429915"/>
    <lineage>
        <taxon>Archaea</taxon>
        <taxon>Methanobacteriati</taxon>
        <taxon>Methanobacteriota</taxon>
        <taxon>Stenosarchaea group</taxon>
        <taxon>Halobacteria</taxon>
        <taxon>Halobacteriales</taxon>
        <taxon>Haloarculaceae</taxon>
        <taxon>Haloarcula</taxon>
    </lineage>
</organism>
<proteinExistence type="predicted"/>
<comment type="caution">
    <text evidence="2">The sequence shown here is derived from an EMBL/GenBank/DDBJ whole genome shotgun (WGS) entry which is preliminary data.</text>
</comment>
<accession>A0A8J7YCQ5</accession>
<dbReference type="InterPro" id="IPR006311">
    <property type="entry name" value="TAT_signal"/>
</dbReference>
<dbReference type="Gene3D" id="3.20.20.190">
    <property type="entry name" value="Phosphatidylinositol (PI) phosphodiesterase"/>
    <property type="match status" value="1"/>
</dbReference>
<feature type="domain" description="GP-PDE" evidence="1">
    <location>
        <begin position="50"/>
        <end position="278"/>
    </location>
</feature>
<dbReference type="Proteomes" id="UP000766550">
    <property type="component" value="Unassembled WGS sequence"/>
</dbReference>
<protein>
    <submittedName>
        <fullName evidence="2">Glycerophosphodiester phosphodiesterase</fullName>
    </submittedName>
</protein>
<dbReference type="GO" id="GO:0006629">
    <property type="term" value="P:lipid metabolic process"/>
    <property type="evidence" value="ECO:0007669"/>
    <property type="project" value="InterPro"/>
</dbReference>